<gene>
    <name evidence="2" type="ORF">PROQFM164_S02g001946</name>
</gene>
<keyword evidence="3" id="KW-1185">Reference proteome</keyword>
<evidence type="ECO:0000313" key="3">
    <source>
        <dbReference type="Proteomes" id="UP000030686"/>
    </source>
</evidence>
<protein>
    <submittedName>
        <fullName evidence="2">Genomic scaffold, ProqFM164S02</fullName>
    </submittedName>
</protein>
<dbReference type="Proteomes" id="UP000030686">
    <property type="component" value="Unassembled WGS sequence"/>
</dbReference>
<proteinExistence type="predicted"/>
<organism evidence="2 3">
    <name type="scientific">Penicillium roqueforti (strain FM164)</name>
    <dbReference type="NCBI Taxonomy" id="1365484"/>
    <lineage>
        <taxon>Eukaryota</taxon>
        <taxon>Fungi</taxon>
        <taxon>Dikarya</taxon>
        <taxon>Ascomycota</taxon>
        <taxon>Pezizomycotina</taxon>
        <taxon>Eurotiomycetes</taxon>
        <taxon>Eurotiomycetidae</taxon>
        <taxon>Eurotiales</taxon>
        <taxon>Aspergillaceae</taxon>
        <taxon>Penicillium</taxon>
    </lineage>
</organism>
<sequence>MPVRELSQICSPQKSATHGENKGRNEKNTENEMKRKKHSPNTPKTEPREYRARTSPRFPFWSSVIWFPHLQESSKQFETRNALLLLGN</sequence>
<dbReference type="AlphaFoldDB" id="W6Q668"/>
<evidence type="ECO:0000313" key="2">
    <source>
        <dbReference type="EMBL" id="CDM31795.1"/>
    </source>
</evidence>
<feature type="compositionally biased region" description="Basic and acidic residues" evidence="1">
    <location>
        <begin position="17"/>
        <end position="33"/>
    </location>
</feature>
<reference evidence="2" key="1">
    <citation type="journal article" date="2014" name="Nat. Commun.">
        <title>Multiple recent horizontal transfers of a large genomic region in cheese making fungi.</title>
        <authorList>
            <person name="Cheeseman K."/>
            <person name="Ropars J."/>
            <person name="Renault P."/>
            <person name="Dupont J."/>
            <person name="Gouzy J."/>
            <person name="Branca A."/>
            <person name="Abraham A.L."/>
            <person name="Ceppi M."/>
            <person name="Conseiller E."/>
            <person name="Debuchy R."/>
            <person name="Malagnac F."/>
            <person name="Goarin A."/>
            <person name="Silar P."/>
            <person name="Lacoste S."/>
            <person name="Sallet E."/>
            <person name="Bensimon A."/>
            <person name="Giraud T."/>
            <person name="Brygoo Y."/>
        </authorList>
    </citation>
    <scope>NUCLEOTIDE SEQUENCE [LARGE SCALE GENOMIC DNA]</scope>
    <source>
        <strain evidence="2">FM164</strain>
    </source>
</reference>
<dbReference type="EMBL" id="HG792016">
    <property type="protein sequence ID" value="CDM31795.1"/>
    <property type="molecule type" value="Genomic_DNA"/>
</dbReference>
<feature type="region of interest" description="Disordered" evidence="1">
    <location>
        <begin position="1"/>
        <end position="52"/>
    </location>
</feature>
<name>W6Q668_PENRF</name>
<evidence type="ECO:0000256" key="1">
    <source>
        <dbReference type="SAM" id="MobiDB-lite"/>
    </source>
</evidence>
<accession>W6Q668</accession>